<feature type="compositionally biased region" description="Low complexity" evidence="1">
    <location>
        <begin position="711"/>
        <end position="724"/>
    </location>
</feature>
<feature type="compositionally biased region" description="Pro residues" evidence="1">
    <location>
        <begin position="425"/>
        <end position="434"/>
    </location>
</feature>
<feature type="compositionally biased region" description="Basic and acidic residues" evidence="1">
    <location>
        <begin position="219"/>
        <end position="238"/>
    </location>
</feature>
<dbReference type="Proteomes" id="UP001360953">
    <property type="component" value="Unassembled WGS sequence"/>
</dbReference>
<feature type="region of interest" description="Disordered" evidence="1">
    <location>
        <begin position="216"/>
        <end position="238"/>
    </location>
</feature>
<evidence type="ECO:0000256" key="1">
    <source>
        <dbReference type="SAM" id="MobiDB-lite"/>
    </source>
</evidence>
<keyword evidence="3" id="KW-1185">Reference proteome</keyword>
<feature type="region of interest" description="Disordered" evidence="1">
    <location>
        <begin position="643"/>
        <end position="773"/>
    </location>
</feature>
<feature type="compositionally biased region" description="Acidic residues" evidence="1">
    <location>
        <begin position="466"/>
        <end position="477"/>
    </location>
</feature>
<reference evidence="2 3" key="1">
    <citation type="submission" date="2024-04" db="EMBL/GenBank/DDBJ databases">
        <title>Phyllosticta paracitricarpa is synonymous to the EU quarantine fungus P. citricarpa based on phylogenomic analyses.</title>
        <authorList>
            <consortium name="Lawrence Berkeley National Laboratory"/>
            <person name="Van ingen-buijs V.A."/>
            <person name="Van westerhoven A.C."/>
            <person name="Haridas S."/>
            <person name="Skiadas P."/>
            <person name="Martin F."/>
            <person name="Groenewald J.Z."/>
            <person name="Crous P.W."/>
            <person name="Seidl M.F."/>
        </authorList>
    </citation>
    <scope>NUCLEOTIDE SEQUENCE [LARGE SCALE GENOMIC DNA]</scope>
    <source>
        <strain evidence="2 3">CPC 17464</strain>
    </source>
</reference>
<feature type="compositionally biased region" description="Basic and acidic residues" evidence="1">
    <location>
        <begin position="487"/>
        <end position="496"/>
    </location>
</feature>
<name>A0ABR1MA49_9PEZI</name>
<proteinExistence type="predicted"/>
<dbReference type="GeneID" id="92031575"/>
<accession>A0ABR1MA49</accession>
<evidence type="ECO:0000313" key="3">
    <source>
        <dbReference type="Proteomes" id="UP001360953"/>
    </source>
</evidence>
<sequence>MVSKMENETQACRPRLRRLYRVTYPENSTIYTPVPWGIITQAEMRTLLPGKVRESRRLTARRTSGRNLVEHSRIVELPPSPHIPQPKDPEGYAEAIVIRQDRVIPWYFEITEASRCEHDVVRSNGEVWFGVRLYEIGPKDATDRNHELQEYFLRTDLAEEDEAKALAAITPRSTLWFLTRPGEDVPTYHCWADAYKIRKKLAKLERDRSHTFRRLKRRNQLEERRKRQERNSLHRADANASKWRDSDFAKSWGWLPGAEEEMDIDEDDDDAAAMAPFTPPRHSSPAFYLYGNDNMDVDNEIDKTIGIDYLHRRGEKDPENREEDPDERRTRLVDFYNRQIWTNGLAATMLTLERYNQPLFARFVRPGLELNHNTYPNRPPSCETSMLTVADKLACLAFEENVTWNGDEPWTSDDHRITHEALAAPVPPGKPGPPSSKQAGSYEPHSGASDFLTKIASWTPFQMESNDVEEEQEEEEEHVSRRAGRNKKAEGNKGDDGTYPASEADLLQEGAKGANQAKGVLIVKLYDGRKYTGQSFVNDRTETRLFVWSDRQGPPRDRFLKLAAEVFGDDWVNRMEQQVVMQTLEGEGPVRQTISIKTAPATFRTYMSVGRLRRERERHVFLFPSKWENGDWQGNNVVSMKAFRGGGVSTNPPSKNDKALFPDPTPPPNEREEESEVPTTSGDKSKSKETVPRKKNTPPEGSRPGAGKPGNGKQKPGTPKTPTGKPEKTTPKNPAETAVNKRDPDLARAMAKRDELKKKYGAPKPPEPEEPSGLEVFMRAVHPQIATDEVAVSPRAPTPGDVERLMTENRQLRDIQLLRPSLRRADQDSTIRQDFTAPLQDTAEKTLPLRQAPWSAPIATTAQETHVKKRSMPFRGRYDEP</sequence>
<evidence type="ECO:0000313" key="2">
    <source>
        <dbReference type="EMBL" id="KAK7544340.1"/>
    </source>
</evidence>
<feature type="region of interest" description="Disordered" evidence="1">
    <location>
        <begin position="819"/>
        <end position="881"/>
    </location>
</feature>
<protein>
    <submittedName>
        <fullName evidence="2">Uncharacterized protein</fullName>
    </submittedName>
</protein>
<comment type="caution">
    <text evidence="2">The sequence shown here is derived from an EMBL/GenBank/DDBJ whole genome shotgun (WGS) entry which is preliminary data.</text>
</comment>
<feature type="region of interest" description="Disordered" evidence="1">
    <location>
        <begin position="423"/>
        <end position="446"/>
    </location>
</feature>
<dbReference type="EMBL" id="JBBPEH010000001">
    <property type="protein sequence ID" value="KAK7544340.1"/>
    <property type="molecule type" value="Genomic_DNA"/>
</dbReference>
<feature type="region of interest" description="Disordered" evidence="1">
    <location>
        <begin position="464"/>
        <end position="501"/>
    </location>
</feature>
<dbReference type="RefSeq" id="XP_066659575.1">
    <property type="nucleotide sequence ID" value="XM_066798669.1"/>
</dbReference>
<feature type="compositionally biased region" description="Basic and acidic residues" evidence="1">
    <location>
        <begin position="683"/>
        <end position="692"/>
    </location>
</feature>
<organism evidence="2 3">
    <name type="scientific">Phyllosticta citribraziliensis</name>
    <dbReference type="NCBI Taxonomy" id="989973"/>
    <lineage>
        <taxon>Eukaryota</taxon>
        <taxon>Fungi</taxon>
        <taxon>Dikarya</taxon>
        <taxon>Ascomycota</taxon>
        <taxon>Pezizomycotina</taxon>
        <taxon>Dothideomycetes</taxon>
        <taxon>Dothideomycetes incertae sedis</taxon>
        <taxon>Botryosphaeriales</taxon>
        <taxon>Phyllostictaceae</taxon>
        <taxon>Phyllosticta</taxon>
    </lineage>
</organism>
<feature type="compositionally biased region" description="Basic and acidic residues" evidence="1">
    <location>
        <begin position="739"/>
        <end position="758"/>
    </location>
</feature>
<gene>
    <name evidence="2" type="ORF">J3D65DRAFT_609276</name>
</gene>